<evidence type="ECO:0008006" key="3">
    <source>
        <dbReference type="Google" id="ProtNLM"/>
    </source>
</evidence>
<evidence type="ECO:0000256" key="1">
    <source>
        <dbReference type="SAM" id="SignalP"/>
    </source>
</evidence>
<proteinExistence type="predicted"/>
<feature type="chain" id="PRO_5025345960" description="Secreted protein" evidence="1">
    <location>
        <begin position="25"/>
        <end position="82"/>
    </location>
</feature>
<organism evidence="2">
    <name type="scientific">Ixodes ricinus</name>
    <name type="common">Common tick</name>
    <name type="synonym">Acarus ricinus</name>
    <dbReference type="NCBI Taxonomy" id="34613"/>
    <lineage>
        <taxon>Eukaryota</taxon>
        <taxon>Metazoa</taxon>
        <taxon>Ecdysozoa</taxon>
        <taxon>Arthropoda</taxon>
        <taxon>Chelicerata</taxon>
        <taxon>Arachnida</taxon>
        <taxon>Acari</taxon>
        <taxon>Parasitiformes</taxon>
        <taxon>Ixodida</taxon>
        <taxon>Ixodoidea</taxon>
        <taxon>Ixodidae</taxon>
        <taxon>Ixodinae</taxon>
        <taxon>Ixodes</taxon>
    </lineage>
</organism>
<dbReference type="AlphaFoldDB" id="A0A6B0U834"/>
<feature type="signal peptide" evidence="1">
    <location>
        <begin position="1"/>
        <end position="24"/>
    </location>
</feature>
<reference evidence="2" key="1">
    <citation type="submission" date="2019-12" db="EMBL/GenBank/DDBJ databases">
        <title>An insight into the sialome of adult female Ixodes ricinus ticks feeding for 6 days.</title>
        <authorList>
            <person name="Perner J."/>
            <person name="Ribeiro J.M.C."/>
        </authorList>
    </citation>
    <scope>NUCLEOTIDE SEQUENCE</scope>
    <source>
        <strain evidence="2">Semi-engorged</strain>
        <tissue evidence="2">Salivary glands</tissue>
    </source>
</reference>
<evidence type="ECO:0000313" key="2">
    <source>
        <dbReference type="EMBL" id="MXU84715.1"/>
    </source>
</evidence>
<dbReference type="EMBL" id="GIFC01002632">
    <property type="protein sequence ID" value="MXU84715.1"/>
    <property type="molecule type" value="Transcribed_RNA"/>
</dbReference>
<sequence length="82" mass="9624">MQKKKVALLVIVFVFKQQIFIIQGCSDCLLQQTHQNQTESTMWAHVEKSRQLRPIFERSRNKFALSSINERMIIFDVVNVAD</sequence>
<name>A0A6B0U834_IXORI</name>
<accession>A0A6B0U834</accession>
<protein>
    <recommendedName>
        <fullName evidence="3">Secreted protein</fullName>
    </recommendedName>
</protein>
<keyword evidence="1" id="KW-0732">Signal</keyword>